<gene>
    <name evidence="2" type="ORF">P691DRAFT_670085</name>
</gene>
<feature type="region of interest" description="Disordered" evidence="1">
    <location>
        <begin position="206"/>
        <end position="231"/>
    </location>
</feature>
<proteinExistence type="predicted"/>
<comment type="caution">
    <text evidence="2">The sequence shown here is derived from an EMBL/GenBank/DDBJ whole genome shotgun (WGS) entry which is preliminary data.</text>
</comment>
<name>A0A9P5XB66_9AGAR</name>
<feature type="compositionally biased region" description="Polar residues" evidence="1">
    <location>
        <begin position="272"/>
        <end position="281"/>
    </location>
</feature>
<feature type="compositionally biased region" description="Polar residues" evidence="1">
    <location>
        <begin position="208"/>
        <end position="223"/>
    </location>
</feature>
<dbReference type="OrthoDB" id="3244905at2759"/>
<dbReference type="AlphaFoldDB" id="A0A9P5XB66"/>
<reference evidence="2" key="1">
    <citation type="submission" date="2020-11" db="EMBL/GenBank/DDBJ databases">
        <authorList>
            <consortium name="DOE Joint Genome Institute"/>
            <person name="Ahrendt S."/>
            <person name="Riley R."/>
            <person name="Andreopoulos W."/>
            <person name="Labutti K."/>
            <person name="Pangilinan J."/>
            <person name="Ruiz-Duenas F.J."/>
            <person name="Barrasa J.M."/>
            <person name="Sanchez-Garcia M."/>
            <person name="Camarero S."/>
            <person name="Miyauchi S."/>
            <person name="Serrano A."/>
            <person name="Linde D."/>
            <person name="Babiker R."/>
            <person name="Drula E."/>
            <person name="Ayuso-Fernandez I."/>
            <person name="Pacheco R."/>
            <person name="Padilla G."/>
            <person name="Ferreira P."/>
            <person name="Barriuso J."/>
            <person name="Kellner H."/>
            <person name="Castanera R."/>
            <person name="Alfaro M."/>
            <person name="Ramirez L."/>
            <person name="Pisabarro A.G."/>
            <person name="Kuo A."/>
            <person name="Tritt A."/>
            <person name="Lipzen A."/>
            <person name="He G."/>
            <person name="Yan M."/>
            <person name="Ng V."/>
            <person name="Cullen D."/>
            <person name="Martin F."/>
            <person name="Rosso M.-N."/>
            <person name="Henrissat B."/>
            <person name="Hibbett D."/>
            <person name="Martinez A.T."/>
            <person name="Grigoriev I.V."/>
        </authorList>
    </citation>
    <scope>NUCLEOTIDE SEQUENCE</scope>
    <source>
        <strain evidence="2">MF-IS2</strain>
    </source>
</reference>
<dbReference type="Proteomes" id="UP000807342">
    <property type="component" value="Unassembled WGS sequence"/>
</dbReference>
<evidence type="ECO:0000313" key="3">
    <source>
        <dbReference type="Proteomes" id="UP000807342"/>
    </source>
</evidence>
<sequence>MVYRVPTTHSIVPSPVDQSQTPQTPPVVPWRGGIIVSGTRPSDRAGSQDIRVAALEIDGDRVRSWPPQFIARVLHERRVLHDVLTYVHQYAVPMCTFVADRHIRDSGHSSANELMFRNLSRVLYENETVAIAPWGTPALLGAGMIIYPAQNSSSLLVGALFFDRPFPDFLGLNAPIVPLGPAIPAVPPMHPQAPYTQGMIPASPYRQHGQSVSPHRSNPNSPVDTAAHAGHRQDQYQQYVMTYGPGANSPSSASSTAQWTGEMHYTSGGGYTSQQNPGQYP</sequence>
<keyword evidence="3" id="KW-1185">Reference proteome</keyword>
<feature type="compositionally biased region" description="Low complexity" evidence="1">
    <location>
        <begin position="12"/>
        <end position="22"/>
    </location>
</feature>
<feature type="region of interest" description="Disordered" evidence="1">
    <location>
        <begin position="1"/>
        <end position="25"/>
    </location>
</feature>
<evidence type="ECO:0000256" key="1">
    <source>
        <dbReference type="SAM" id="MobiDB-lite"/>
    </source>
</evidence>
<protein>
    <submittedName>
        <fullName evidence="2">Uncharacterized protein</fullName>
    </submittedName>
</protein>
<dbReference type="EMBL" id="MU151172">
    <property type="protein sequence ID" value="KAF9448142.1"/>
    <property type="molecule type" value="Genomic_DNA"/>
</dbReference>
<feature type="region of interest" description="Disordered" evidence="1">
    <location>
        <begin position="244"/>
        <end position="281"/>
    </location>
</feature>
<organism evidence="2 3">
    <name type="scientific">Macrolepiota fuliginosa MF-IS2</name>
    <dbReference type="NCBI Taxonomy" id="1400762"/>
    <lineage>
        <taxon>Eukaryota</taxon>
        <taxon>Fungi</taxon>
        <taxon>Dikarya</taxon>
        <taxon>Basidiomycota</taxon>
        <taxon>Agaricomycotina</taxon>
        <taxon>Agaricomycetes</taxon>
        <taxon>Agaricomycetidae</taxon>
        <taxon>Agaricales</taxon>
        <taxon>Agaricineae</taxon>
        <taxon>Agaricaceae</taxon>
        <taxon>Macrolepiota</taxon>
    </lineage>
</organism>
<evidence type="ECO:0000313" key="2">
    <source>
        <dbReference type="EMBL" id="KAF9448142.1"/>
    </source>
</evidence>
<accession>A0A9P5XB66</accession>
<feature type="compositionally biased region" description="Low complexity" evidence="1">
    <location>
        <begin position="244"/>
        <end position="255"/>
    </location>
</feature>